<dbReference type="OrthoDB" id="4069967at2759"/>
<name>A0A1X7QYG9_9SACH</name>
<organism evidence="1 2">
    <name type="scientific">Maudiozyma saulgeensis</name>
    <dbReference type="NCBI Taxonomy" id="1789683"/>
    <lineage>
        <taxon>Eukaryota</taxon>
        <taxon>Fungi</taxon>
        <taxon>Dikarya</taxon>
        <taxon>Ascomycota</taxon>
        <taxon>Saccharomycotina</taxon>
        <taxon>Saccharomycetes</taxon>
        <taxon>Saccharomycetales</taxon>
        <taxon>Saccharomycetaceae</taxon>
        <taxon>Maudiozyma</taxon>
    </lineage>
</organism>
<dbReference type="GO" id="GO:0003676">
    <property type="term" value="F:nucleic acid binding"/>
    <property type="evidence" value="ECO:0007669"/>
    <property type="project" value="InterPro"/>
</dbReference>
<dbReference type="AlphaFoldDB" id="A0A1X7QYG9"/>
<dbReference type="InterPro" id="IPR036875">
    <property type="entry name" value="Znf_CCHC_sf"/>
</dbReference>
<dbReference type="Gene3D" id="4.10.60.10">
    <property type="entry name" value="Zinc finger, CCHC-type"/>
    <property type="match status" value="1"/>
</dbReference>
<dbReference type="Proteomes" id="UP000196158">
    <property type="component" value="Unassembled WGS sequence"/>
</dbReference>
<reference evidence="1 2" key="1">
    <citation type="submission" date="2017-04" db="EMBL/GenBank/DDBJ databases">
        <authorList>
            <person name="Afonso C.L."/>
            <person name="Miller P.J."/>
            <person name="Scott M.A."/>
            <person name="Spackman E."/>
            <person name="Goraichik I."/>
            <person name="Dimitrov K.M."/>
            <person name="Suarez D.L."/>
            <person name="Swayne D.E."/>
        </authorList>
    </citation>
    <scope>NUCLEOTIDE SEQUENCE [LARGE SCALE GENOMIC DNA]</scope>
</reference>
<gene>
    <name evidence="1" type="ORF">KASA_0Q09768G</name>
</gene>
<dbReference type="SUPFAM" id="SSF57756">
    <property type="entry name" value="Retrovirus zinc finger-like domains"/>
    <property type="match status" value="1"/>
</dbReference>
<accession>A0A1X7QYG9</accession>
<dbReference type="EMBL" id="FXLY01000002">
    <property type="protein sequence ID" value="SMN18487.1"/>
    <property type="molecule type" value="Genomic_DNA"/>
</dbReference>
<keyword evidence="2" id="KW-1185">Reference proteome</keyword>
<sequence length="151" mass="17226">METPNGSNKSGDEIKRVSDAMDVLAKIIIQRRKDNNQVKVDYEKKLHEVEKLINMILALNQKDENGFSADTTELDRILNNGVEIIENGERKQKYALIPIVKTESTIHHNTIDDLSNKKKKKKNKINCSYCKETGHTRAACPKRLLNPKPQS</sequence>
<dbReference type="GO" id="GO:0008270">
    <property type="term" value="F:zinc ion binding"/>
    <property type="evidence" value="ECO:0007669"/>
    <property type="project" value="InterPro"/>
</dbReference>
<dbReference type="Pfam" id="PF16588">
    <property type="entry name" value="zf-C2H2_10"/>
    <property type="match status" value="1"/>
</dbReference>
<proteinExistence type="predicted"/>
<evidence type="ECO:0000313" key="1">
    <source>
        <dbReference type="EMBL" id="SMN18487.1"/>
    </source>
</evidence>
<evidence type="ECO:0000313" key="2">
    <source>
        <dbReference type="Proteomes" id="UP000196158"/>
    </source>
</evidence>
<evidence type="ECO:0008006" key="3">
    <source>
        <dbReference type="Google" id="ProtNLM"/>
    </source>
</evidence>
<protein>
    <recommendedName>
        <fullName evidence="3">CCHC-type domain-containing protein</fullName>
    </recommendedName>
</protein>